<comment type="caution">
    <text evidence="1">The sequence shown here is derived from an EMBL/GenBank/DDBJ whole genome shotgun (WGS) entry which is preliminary data.</text>
</comment>
<accession>A0A6A2ZKW2</accession>
<sequence length="178" mass="19880">MLAESMQRCLLNWLSQLQIRFITGQVENRSGIPVIYQVVLRSNVGRVQIHNFQSNSGSGQYFQTRVGFGSSQHINVNGRGEQMVIQLEEGRATLFEVTIPSVLHFRFYVCFKSKGNKLIMGRQPCCDKVGVKKGPWTPEERHLGVIYKNMVLGIGGLFPPKQVCLDVARAAGLDGLIT</sequence>
<dbReference type="EMBL" id="VEPZ02001148">
    <property type="protein sequence ID" value="KAE8691565.1"/>
    <property type="molecule type" value="Genomic_DNA"/>
</dbReference>
<evidence type="ECO:0000313" key="2">
    <source>
        <dbReference type="Proteomes" id="UP000436088"/>
    </source>
</evidence>
<name>A0A6A2ZKW2_HIBSY</name>
<dbReference type="AlphaFoldDB" id="A0A6A2ZKW2"/>
<organism evidence="1 2">
    <name type="scientific">Hibiscus syriacus</name>
    <name type="common">Rose of Sharon</name>
    <dbReference type="NCBI Taxonomy" id="106335"/>
    <lineage>
        <taxon>Eukaryota</taxon>
        <taxon>Viridiplantae</taxon>
        <taxon>Streptophyta</taxon>
        <taxon>Embryophyta</taxon>
        <taxon>Tracheophyta</taxon>
        <taxon>Spermatophyta</taxon>
        <taxon>Magnoliopsida</taxon>
        <taxon>eudicotyledons</taxon>
        <taxon>Gunneridae</taxon>
        <taxon>Pentapetalae</taxon>
        <taxon>rosids</taxon>
        <taxon>malvids</taxon>
        <taxon>Malvales</taxon>
        <taxon>Malvaceae</taxon>
        <taxon>Malvoideae</taxon>
        <taxon>Hibiscus</taxon>
    </lineage>
</organism>
<reference evidence="1" key="1">
    <citation type="submission" date="2019-09" db="EMBL/GenBank/DDBJ databases">
        <title>Draft genome information of white flower Hibiscus syriacus.</title>
        <authorList>
            <person name="Kim Y.-M."/>
        </authorList>
    </citation>
    <scope>NUCLEOTIDE SEQUENCE [LARGE SCALE GENOMIC DNA]</scope>
    <source>
        <strain evidence="1">YM2019G1</strain>
    </source>
</reference>
<dbReference type="Proteomes" id="UP000436088">
    <property type="component" value="Unassembled WGS sequence"/>
</dbReference>
<protein>
    <submittedName>
        <fullName evidence="1">Uncharacterized protein</fullName>
    </submittedName>
</protein>
<evidence type="ECO:0000313" key="1">
    <source>
        <dbReference type="EMBL" id="KAE8691565.1"/>
    </source>
</evidence>
<keyword evidence="2" id="KW-1185">Reference proteome</keyword>
<gene>
    <name evidence="1" type="ORF">F3Y22_tig00110889pilonHSYRG00094</name>
</gene>
<proteinExistence type="predicted"/>